<proteinExistence type="predicted"/>
<accession>A0A4P9ZY13</accession>
<evidence type="ECO:0000313" key="2">
    <source>
        <dbReference type="Proteomes" id="UP000268162"/>
    </source>
</evidence>
<keyword evidence="2" id="KW-1185">Reference proteome</keyword>
<sequence>MGSPSQPADSVEIRATSPQARPSAVDLAASEGLVLEGPPKYVTKSQYLRVNESLALKVLSYTKPDHASWLTDLTFQKILAFLKPRLFRKILAFAATDKPVALENYRCKDFQIAYGLTRVPDTGAFCMIQDPPIKTEVPIKGASSASCHYTGLCLIPAQLIIFSEPYDAHNPLSVPNILGLSQKESTSLDQYLQYA</sequence>
<organism evidence="1 2">
    <name type="scientific">Dimargaris cristalligena</name>
    <dbReference type="NCBI Taxonomy" id="215637"/>
    <lineage>
        <taxon>Eukaryota</taxon>
        <taxon>Fungi</taxon>
        <taxon>Fungi incertae sedis</taxon>
        <taxon>Zoopagomycota</taxon>
        <taxon>Kickxellomycotina</taxon>
        <taxon>Dimargaritomycetes</taxon>
        <taxon>Dimargaritales</taxon>
        <taxon>Dimargaritaceae</taxon>
        <taxon>Dimargaris</taxon>
    </lineage>
</organism>
<evidence type="ECO:0000313" key="1">
    <source>
        <dbReference type="EMBL" id="RKP38625.1"/>
    </source>
</evidence>
<reference evidence="2" key="1">
    <citation type="journal article" date="2018" name="Nat. Microbiol.">
        <title>Leveraging single-cell genomics to expand the fungal tree of life.</title>
        <authorList>
            <person name="Ahrendt S.R."/>
            <person name="Quandt C.A."/>
            <person name="Ciobanu D."/>
            <person name="Clum A."/>
            <person name="Salamov A."/>
            <person name="Andreopoulos B."/>
            <person name="Cheng J.F."/>
            <person name="Woyke T."/>
            <person name="Pelin A."/>
            <person name="Henrissat B."/>
            <person name="Reynolds N.K."/>
            <person name="Benny G.L."/>
            <person name="Smith M.E."/>
            <person name="James T.Y."/>
            <person name="Grigoriev I.V."/>
        </authorList>
    </citation>
    <scope>NUCLEOTIDE SEQUENCE [LARGE SCALE GENOMIC DNA]</scope>
    <source>
        <strain evidence="2">RSA 468</strain>
    </source>
</reference>
<protein>
    <submittedName>
        <fullName evidence="1">Uncharacterized protein</fullName>
    </submittedName>
</protein>
<dbReference type="EMBL" id="ML002346">
    <property type="protein sequence ID" value="RKP38625.1"/>
    <property type="molecule type" value="Genomic_DNA"/>
</dbReference>
<dbReference type="Proteomes" id="UP000268162">
    <property type="component" value="Unassembled WGS sequence"/>
</dbReference>
<gene>
    <name evidence="1" type="ORF">BJ085DRAFT_29335</name>
</gene>
<dbReference type="AlphaFoldDB" id="A0A4P9ZY13"/>
<name>A0A4P9ZY13_9FUNG</name>